<evidence type="ECO:0000313" key="11">
    <source>
        <dbReference type="Proteomes" id="UP001652625"/>
    </source>
</evidence>
<feature type="compositionally biased region" description="Basic and acidic residues" evidence="8">
    <location>
        <begin position="548"/>
        <end position="559"/>
    </location>
</feature>
<evidence type="ECO:0000256" key="9">
    <source>
        <dbReference type="SAM" id="Phobius"/>
    </source>
</evidence>
<dbReference type="PRINTS" id="PR00169">
    <property type="entry name" value="KCHANNEL"/>
</dbReference>
<feature type="region of interest" description="Disordered" evidence="8">
    <location>
        <begin position="531"/>
        <end position="571"/>
    </location>
</feature>
<evidence type="ECO:0000256" key="3">
    <source>
        <dbReference type="ARBA" id="ARBA00022692"/>
    </source>
</evidence>
<evidence type="ECO:0000256" key="8">
    <source>
        <dbReference type="SAM" id="MobiDB-lite"/>
    </source>
</evidence>
<keyword evidence="7" id="KW-0407">Ion channel</keyword>
<keyword evidence="2" id="KW-0813">Transport</keyword>
<keyword evidence="6 9" id="KW-0472">Membrane</keyword>
<keyword evidence="3 9" id="KW-0812">Transmembrane</keyword>
<dbReference type="SUPFAM" id="SSF81324">
    <property type="entry name" value="Voltage-gated potassium channels"/>
    <property type="match status" value="1"/>
</dbReference>
<protein>
    <submittedName>
        <fullName evidence="12">Uncharacterized protein LOC101238360</fullName>
    </submittedName>
</protein>
<dbReference type="InterPro" id="IPR028325">
    <property type="entry name" value="VG_K_chnl"/>
</dbReference>
<feature type="transmembrane region" description="Helical" evidence="9">
    <location>
        <begin position="419"/>
        <end position="441"/>
    </location>
</feature>
<dbReference type="Gene3D" id="1.10.287.70">
    <property type="match status" value="1"/>
</dbReference>
<keyword evidence="5" id="KW-0406">Ion transport</keyword>
<dbReference type="PANTHER" id="PTHR11537">
    <property type="entry name" value="VOLTAGE-GATED POTASSIUM CHANNEL"/>
    <property type="match status" value="1"/>
</dbReference>
<evidence type="ECO:0000256" key="2">
    <source>
        <dbReference type="ARBA" id="ARBA00022448"/>
    </source>
</evidence>
<name>A0ABM4DE42_HYDVU</name>
<evidence type="ECO:0000256" key="6">
    <source>
        <dbReference type="ARBA" id="ARBA00023136"/>
    </source>
</evidence>
<feature type="transmembrane region" description="Helical" evidence="9">
    <location>
        <begin position="177"/>
        <end position="197"/>
    </location>
</feature>
<evidence type="ECO:0000259" key="10">
    <source>
        <dbReference type="Pfam" id="PF07885"/>
    </source>
</evidence>
<feature type="transmembrane region" description="Helical" evidence="9">
    <location>
        <begin position="245"/>
        <end position="266"/>
    </location>
</feature>
<keyword evidence="11" id="KW-1185">Reference proteome</keyword>
<proteinExistence type="predicted"/>
<dbReference type="PANTHER" id="PTHR11537:SF252">
    <property type="entry name" value="POTASSIUM VOLTAGE-GATED CHANNEL PROTEIN SHAW"/>
    <property type="match status" value="1"/>
</dbReference>
<reference evidence="12" key="1">
    <citation type="submission" date="2025-08" db="UniProtKB">
        <authorList>
            <consortium name="RefSeq"/>
        </authorList>
    </citation>
    <scope>IDENTIFICATION</scope>
</reference>
<evidence type="ECO:0000256" key="1">
    <source>
        <dbReference type="ARBA" id="ARBA00004141"/>
    </source>
</evidence>
<accession>A0ABM4DE42</accession>
<keyword evidence="4 9" id="KW-1133">Transmembrane helix</keyword>
<evidence type="ECO:0000256" key="7">
    <source>
        <dbReference type="ARBA" id="ARBA00023303"/>
    </source>
</evidence>
<evidence type="ECO:0000256" key="5">
    <source>
        <dbReference type="ARBA" id="ARBA00023065"/>
    </source>
</evidence>
<sequence>MIFLLLLVFSTVKSLKYKPRCNLDFLFDGDLIEQNKISWERNCSSDIKAICKKSITISYFSMPPFTDDNTFSKNYWPFEAILTQIISAGLSQCCGNCLQIVFNKVDNRSQLTDVNTKIKSDIVFPMFTQGAPNRVNTTRSPSTIPIIKLSTAMFITTLSIPPQLFARDVLIAIYNLWPLFGVSIMLAFTSGVVMWYLDTWYNKEQLPRRFIPGSFEGFWWAFVSMTTVGYGDISPKGHIAKIYAMFWILCGITITALMTAALTTAINDVSKRYEASVNSGDIGILNNHIFEKVLLMKGNAKQHYMDTVDKLIEKVIDVNKPISGFLVDSYTAKNQLQTHMKKSDNNLFIRNVIDDVDQSYYGVAIYDEFLYDLFNEYLDYQKDLINDFVYKKFNNLPDISNPIIEANILFTTQSGIYKNVLICSACMILFLLFFGAIYELCSLKMKAARVHSRKTNLSEEELKIENEIKLITEKWKKKLPEFVLEGTFKVRHNEETIVNLTIKKKEDVKEEKLKEKIVNTTTNIKTKKSINKNVNGNKQNDFHIYINNDKDKNSQTEKKTNKKRPLPKLQP</sequence>
<comment type="subcellular location">
    <subcellularLocation>
        <location evidence="1">Membrane</location>
        <topology evidence="1">Multi-pass membrane protein</topology>
    </subcellularLocation>
</comment>
<dbReference type="InterPro" id="IPR013099">
    <property type="entry name" value="K_chnl_dom"/>
</dbReference>
<feature type="compositionally biased region" description="Basic residues" evidence="8">
    <location>
        <begin position="560"/>
        <end position="571"/>
    </location>
</feature>
<feature type="domain" description="Potassium channel" evidence="10">
    <location>
        <begin position="194"/>
        <end position="266"/>
    </location>
</feature>
<dbReference type="Pfam" id="PF07885">
    <property type="entry name" value="Ion_trans_2"/>
    <property type="match status" value="1"/>
</dbReference>
<dbReference type="GeneID" id="101238360"/>
<dbReference type="RefSeq" id="XP_065672675.1">
    <property type="nucleotide sequence ID" value="XM_065816603.1"/>
</dbReference>
<feature type="transmembrane region" description="Helical" evidence="9">
    <location>
        <begin position="217"/>
        <end position="233"/>
    </location>
</feature>
<evidence type="ECO:0000256" key="4">
    <source>
        <dbReference type="ARBA" id="ARBA00022989"/>
    </source>
</evidence>
<evidence type="ECO:0000313" key="12">
    <source>
        <dbReference type="RefSeq" id="XP_065672675.1"/>
    </source>
</evidence>
<organism evidence="11 12">
    <name type="scientific">Hydra vulgaris</name>
    <name type="common">Hydra</name>
    <name type="synonym">Hydra attenuata</name>
    <dbReference type="NCBI Taxonomy" id="6087"/>
    <lineage>
        <taxon>Eukaryota</taxon>
        <taxon>Metazoa</taxon>
        <taxon>Cnidaria</taxon>
        <taxon>Hydrozoa</taxon>
        <taxon>Hydroidolina</taxon>
        <taxon>Anthoathecata</taxon>
        <taxon>Aplanulata</taxon>
        <taxon>Hydridae</taxon>
        <taxon>Hydra</taxon>
    </lineage>
</organism>
<dbReference type="Proteomes" id="UP001652625">
    <property type="component" value="Chromosome 13"/>
</dbReference>
<gene>
    <name evidence="12" type="primary">LOC101238360</name>
</gene>